<dbReference type="AlphaFoldDB" id="A0A852TIC8"/>
<name>A0A852TIC8_9BACI</name>
<dbReference type="PROSITE" id="PS00061">
    <property type="entry name" value="ADH_SHORT"/>
    <property type="match status" value="1"/>
</dbReference>
<dbReference type="InterPro" id="IPR036291">
    <property type="entry name" value="NAD(P)-bd_dom_sf"/>
</dbReference>
<organism evidence="3 4">
    <name type="scientific">Neobacillus niacini</name>
    <dbReference type="NCBI Taxonomy" id="86668"/>
    <lineage>
        <taxon>Bacteria</taxon>
        <taxon>Bacillati</taxon>
        <taxon>Bacillota</taxon>
        <taxon>Bacilli</taxon>
        <taxon>Bacillales</taxon>
        <taxon>Bacillaceae</taxon>
        <taxon>Neobacillus</taxon>
    </lineage>
</organism>
<dbReference type="EC" id="1.1.1.100" evidence="3"/>
<accession>A0A852TIC8</accession>
<dbReference type="GO" id="GO:0008206">
    <property type="term" value="P:bile acid metabolic process"/>
    <property type="evidence" value="ECO:0007669"/>
    <property type="project" value="UniProtKB-ARBA"/>
</dbReference>
<dbReference type="InterPro" id="IPR002347">
    <property type="entry name" value="SDR_fam"/>
</dbReference>
<dbReference type="PRINTS" id="PR00080">
    <property type="entry name" value="SDRFAMILY"/>
</dbReference>
<protein>
    <submittedName>
        <fullName evidence="3">3-oxoacyl-[acyl-carrier protein] reductase</fullName>
        <ecNumber evidence="3">1.1.1.100</ecNumber>
    </submittedName>
</protein>
<dbReference type="PANTHER" id="PTHR42879:SF2">
    <property type="entry name" value="3-OXOACYL-[ACYL-CARRIER-PROTEIN] REDUCTASE FABG"/>
    <property type="match status" value="1"/>
</dbReference>
<dbReference type="GO" id="GO:0004316">
    <property type="term" value="F:3-oxoacyl-[acyl-carrier-protein] reductase (NADPH) activity"/>
    <property type="evidence" value="ECO:0007669"/>
    <property type="project" value="UniProtKB-EC"/>
</dbReference>
<dbReference type="InterPro" id="IPR020904">
    <property type="entry name" value="Sc_DH/Rdtase_CS"/>
</dbReference>
<dbReference type="PANTHER" id="PTHR42879">
    <property type="entry name" value="3-OXOACYL-(ACYL-CARRIER-PROTEIN) REDUCTASE"/>
    <property type="match status" value="1"/>
</dbReference>
<dbReference type="PRINTS" id="PR00081">
    <property type="entry name" value="GDHRDH"/>
</dbReference>
<evidence type="ECO:0000256" key="1">
    <source>
        <dbReference type="ARBA" id="ARBA00006484"/>
    </source>
</evidence>
<dbReference type="Proteomes" id="UP000548423">
    <property type="component" value="Unassembled WGS sequence"/>
</dbReference>
<dbReference type="Gene3D" id="3.40.50.720">
    <property type="entry name" value="NAD(P)-binding Rossmann-like Domain"/>
    <property type="match status" value="1"/>
</dbReference>
<evidence type="ECO:0000313" key="3">
    <source>
        <dbReference type="EMBL" id="NYE07959.1"/>
    </source>
</evidence>
<gene>
    <name evidence="3" type="ORF">F4694_004800</name>
</gene>
<comment type="caution">
    <text evidence="3">The sequence shown here is derived from an EMBL/GenBank/DDBJ whole genome shotgun (WGS) entry which is preliminary data.</text>
</comment>
<dbReference type="InterPro" id="IPR050259">
    <property type="entry name" value="SDR"/>
</dbReference>
<dbReference type="FunFam" id="3.40.50.720:FF:000084">
    <property type="entry name" value="Short-chain dehydrogenase reductase"/>
    <property type="match status" value="1"/>
</dbReference>
<evidence type="ECO:0000313" key="4">
    <source>
        <dbReference type="Proteomes" id="UP000548423"/>
    </source>
</evidence>
<reference evidence="4" key="1">
    <citation type="submission" date="2020-07" db="EMBL/GenBank/DDBJ databases">
        <authorList>
            <person name="Partida-Martinez L."/>
            <person name="Huntemann M."/>
            <person name="Clum A."/>
            <person name="Wang J."/>
            <person name="Palaniappan K."/>
            <person name="Ritter S."/>
            <person name="Chen I.-M."/>
            <person name="Stamatis D."/>
            <person name="Reddy T."/>
            <person name="O'Malley R."/>
            <person name="Daum C."/>
            <person name="Shapiro N."/>
            <person name="Ivanova N."/>
            <person name="Kyrpides N."/>
            <person name="Woyke T."/>
        </authorList>
    </citation>
    <scope>NUCLEOTIDE SEQUENCE [LARGE SCALE GENOMIC DNA]</scope>
    <source>
        <strain evidence="4">AT2.8</strain>
    </source>
</reference>
<proteinExistence type="inferred from homology"/>
<comment type="similarity">
    <text evidence="1">Belongs to the short-chain dehydrogenases/reductases (SDR) family.</text>
</comment>
<reference evidence="4" key="2">
    <citation type="submission" date="2020-08" db="EMBL/GenBank/DDBJ databases">
        <title>The Agave Microbiome: Exploring the role of microbial communities in plant adaptations to desert environments.</title>
        <authorList>
            <person name="Partida-Martinez L.P."/>
        </authorList>
    </citation>
    <scope>NUCLEOTIDE SEQUENCE [LARGE SCALE GENOMIC DNA]</scope>
    <source>
        <strain evidence="4">AT2.8</strain>
    </source>
</reference>
<dbReference type="SUPFAM" id="SSF51735">
    <property type="entry name" value="NAD(P)-binding Rossmann-fold domains"/>
    <property type="match status" value="1"/>
</dbReference>
<evidence type="ECO:0000256" key="2">
    <source>
        <dbReference type="ARBA" id="ARBA00023002"/>
    </source>
</evidence>
<keyword evidence="2 3" id="KW-0560">Oxidoreductase</keyword>
<dbReference type="EMBL" id="JACCBX010000011">
    <property type="protein sequence ID" value="NYE07959.1"/>
    <property type="molecule type" value="Genomic_DNA"/>
</dbReference>
<dbReference type="Pfam" id="PF13561">
    <property type="entry name" value="adh_short_C2"/>
    <property type="match status" value="1"/>
</dbReference>
<dbReference type="NCBIfam" id="NF005559">
    <property type="entry name" value="PRK07231.1"/>
    <property type="match status" value="1"/>
</dbReference>
<sequence>MHFNLNGKTALVTGASGGIGQAIAIDLAANGAKVAVNYLSNQEGAEETVRIIKDQGGEAIMIQADVTDLDQIGVLAVEVKEKLGTVDILVNNAGHLVERRKIEDMTIDLWRKIIDVNVTSAAFMSKAVIPGMKEKGSGIIINLSSVAAHDGGGPGAVPYATTKGAIITFTKGLAKELAPFGIRVNALSPGFIDQTKFHATFNTEEGRKATVAKIPLGRGGVPQDISGAVLFLTSPYASYITGETIEINGGMFMK</sequence>